<feature type="chain" id="PRO_5046012966" evidence="3">
    <location>
        <begin position="22"/>
        <end position="296"/>
    </location>
</feature>
<evidence type="ECO:0000259" key="4">
    <source>
        <dbReference type="Pfam" id="PF04213"/>
    </source>
</evidence>
<reference evidence="5 6" key="1">
    <citation type="submission" date="2021-06" db="EMBL/GenBank/DDBJ databases">
        <title>FDA dAtabase for Regulatory Grade micrObial Sequences (FDA-ARGOS): Supporting development and validation of Infectious Disease Dx tests.</title>
        <authorList>
            <person name="Sproer C."/>
            <person name="Gronow S."/>
            <person name="Severitt S."/>
            <person name="Schroder I."/>
            <person name="Tallon L."/>
            <person name="Sadzewicz L."/>
            <person name="Zhao X."/>
            <person name="Boylan J."/>
            <person name="Ott S."/>
            <person name="Bowen H."/>
            <person name="Vavikolanu K."/>
            <person name="Mehta A."/>
            <person name="Aluvathingal J."/>
            <person name="Nadendla S."/>
            <person name="Lowell S."/>
            <person name="Myers T."/>
            <person name="Yan Y."/>
        </authorList>
    </citation>
    <scope>NUCLEOTIDE SEQUENCE [LARGE SCALE GENOMIC DNA]</scope>
    <source>
        <strain evidence="5 6">FDAARGOS 1425</strain>
    </source>
</reference>
<feature type="signal peptide" evidence="3">
    <location>
        <begin position="1"/>
        <end position="21"/>
    </location>
</feature>
<evidence type="ECO:0000313" key="6">
    <source>
        <dbReference type="Proteomes" id="UP000683520"/>
    </source>
</evidence>
<evidence type="ECO:0000313" key="5">
    <source>
        <dbReference type="EMBL" id="QXB18009.1"/>
    </source>
</evidence>
<name>A0ABX8KVX2_9CORY</name>
<keyword evidence="2" id="KW-0812">Transmembrane</keyword>
<keyword evidence="3" id="KW-0732">Signal</keyword>
<keyword evidence="2" id="KW-0472">Membrane</keyword>
<keyword evidence="2" id="KW-1133">Transmembrane helix</keyword>
<dbReference type="EMBL" id="CP077302">
    <property type="protein sequence ID" value="QXB18009.1"/>
    <property type="molecule type" value="Genomic_DNA"/>
</dbReference>
<dbReference type="GeneID" id="302265728"/>
<sequence>MSRTTTLAAITATAMISTAFATPAAFADAPTIESGNAHWNIKESFLRYVQSPFVASTITTTEGAEKVLRDGKLADFALPVNAADSALDANGNGTIDLDGAISIEGHHGAMDIKMSDFKIVVNGTKGVLQADYVRKGAMPGSEPTTATGDDKPIAEFEVTDALKPGKDNKLSATFTPTKLTEFGVDIFGSSYEVGKPLDDSKVAVNLAFKAPKKEPKPTDPKPTDPKPTDPKPTDPKPTDPKPTDPKPTDPKPTDEDGSSTGAIVGIVMAVIAVLGGLGFAATQPSVQKLINQFMGK</sequence>
<dbReference type="RefSeq" id="WP_092101969.1">
    <property type="nucleotide sequence ID" value="NZ_CP047198.1"/>
</dbReference>
<keyword evidence="6" id="KW-1185">Reference proteome</keyword>
<evidence type="ECO:0000256" key="3">
    <source>
        <dbReference type="SAM" id="SignalP"/>
    </source>
</evidence>
<feature type="region of interest" description="Disordered" evidence="1">
    <location>
        <begin position="208"/>
        <end position="260"/>
    </location>
</feature>
<protein>
    <submittedName>
        <fullName evidence="5">HtaA domain-containing protein</fullName>
    </submittedName>
</protein>
<proteinExistence type="predicted"/>
<dbReference type="Proteomes" id="UP000683520">
    <property type="component" value="Chromosome"/>
</dbReference>
<evidence type="ECO:0000256" key="2">
    <source>
        <dbReference type="SAM" id="Phobius"/>
    </source>
</evidence>
<evidence type="ECO:0000256" key="1">
    <source>
        <dbReference type="SAM" id="MobiDB-lite"/>
    </source>
</evidence>
<organism evidence="5 6">
    <name type="scientific">Corynebacterium coyleae</name>
    <dbReference type="NCBI Taxonomy" id="53374"/>
    <lineage>
        <taxon>Bacteria</taxon>
        <taxon>Bacillati</taxon>
        <taxon>Actinomycetota</taxon>
        <taxon>Actinomycetes</taxon>
        <taxon>Mycobacteriales</taxon>
        <taxon>Corynebacteriaceae</taxon>
        <taxon>Corynebacterium</taxon>
    </lineage>
</organism>
<feature type="transmembrane region" description="Helical" evidence="2">
    <location>
        <begin position="261"/>
        <end position="281"/>
    </location>
</feature>
<dbReference type="Pfam" id="PF04213">
    <property type="entry name" value="HtaA"/>
    <property type="match status" value="1"/>
</dbReference>
<feature type="compositionally biased region" description="Basic and acidic residues" evidence="1">
    <location>
        <begin position="211"/>
        <end position="254"/>
    </location>
</feature>
<feature type="domain" description="Htaa" evidence="4">
    <location>
        <begin position="35"/>
        <end position="201"/>
    </location>
</feature>
<dbReference type="InterPro" id="IPR007331">
    <property type="entry name" value="Htaa"/>
</dbReference>
<accession>A0ABX8KVX2</accession>
<gene>
    <name evidence="5" type="ORF">I6L55_08975</name>
</gene>